<sequence>MKLVFKTVIVFLSVTTFLMAQTSNYKKHTVAKGETITQIAQKYKVTPYDIYRLNPDVQNGIQENAIILIPNSIVDSEKLVNGKSHEVQPKETLFGIAKQYNTTVEELERLNPEVKKEGLKIGQTIQINGKKEEAKQEITSNRQAVYHEVQPKETMYGISKQYNVSVEELELLNPEVKSGLIIGQKLIIKKGKSVETISFIPTKKIEVPQKGKYLTYEVKPKETLFGLAKMFRLSQDELITLNPELKDGVRDGMILKVPLNVSLNTGNMRLVKDLSKSITVREKKEIVLLLPFNVSNIESDTTLSTQARLKRDGFLNMTLDFYSGALMAIDSAKRLGLNFNVKIFDSQETKNSSNVLSIIRDNNVDKAHAVIGPFYPQYVERAAELLNPHNVPVISPLRETSKSFSNLYQSMPSGDFVKNVMFDYIRSKNGNMIALIDRKKGSSKQFIEENHKDIYIAPLGEKGGVIGDSITPKLSKNKVNYFILETAATGMIFNAVAQCNKAKSDGYRAELVVLDINPTFETDEVFPRILKQNIIFPSLAKFQDTSESLGFATSYKKKNNVYPNQYAIRGFDLVFDTMLRLSQEEDFETTIQTTASEGIENKFDYEKKLASGYSNKGVYIMRYEEDLTAKPVE</sequence>
<name>A0A328WRF0_9FLAO</name>
<dbReference type="OrthoDB" id="2149800at2"/>
<dbReference type="PANTHER" id="PTHR33734">
    <property type="entry name" value="LYSM DOMAIN-CONTAINING GPI-ANCHORED PROTEIN 2"/>
    <property type="match status" value="1"/>
</dbReference>
<evidence type="ECO:0000313" key="4">
    <source>
        <dbReference type="Proteomes" id="UP000249518"/>
    </source>
</evidence>
<dbReference type="AlphaFoldDB" id="A0A328WRF0"/>
<dbReference type="Gene3D" id="3.10.350.10">
    <property type="entry name" value="LysM domain"/>
    <property type="match status" value="4"/>
</dbReference>
<dbReference type="InterPro" id="IPR018392">
    <property type="entry name" value="LysM"/>
</dbReference>
<feature type="chain" id="PRO_5016467108" evidence="1">
    <location>
        <begin position="21"/>
        <end position="633"/>
    </location>
</feature>
<dbReference type="SUPFAM" id="SSF54106">
    <property type="entry name" value="LysM domain"/>
    <property type="match status" value="4"/>
</dbReference>
<dbReference type="EMBL" id="QLSV01000004">
    <property type="protein sequence ID" value="RAR48920.1"/>
    <property type="molecule type" value="Genomic_DNA"/>
</dbReference>
<dbReference type="CDD" id="cd00118">
    <property type="entry name" value="LysM"/>
    <property type="match status" value="4"/>
</dbReference>
<dbReference type="Gene3D" id="3.40.50.2300">
    <property type="match status" value="2"/>
</dbReference>
<feature type="signal peptide" evidence="1">
    <location>
        <begin position="1"/>
        <end position="20"/>
    </location>
</feature>
<protein>
    <submittedName>
        <fullName evidence="3">ABC-type branched-subunit amino acid transport system substrate-binding protein</fullName>
    </submittedName>
</protein>
<dbReference type="Pfam" id="PF01476">
    <property type="entry name" value="LysM"/>
    <property type="match status" value="4"/>
</dbReference>
<accession>A0A328WRF0</accession>
<dbReference type="SUPFAM" id="SSF53822">
    <property type="entry name" value="Periplasmic binding protein-like I"/>
    <property type="match status" value="1"/>
</dbReference>
<dbReference type="InterPro" id="IPR036779">
    <property type="entry name" value="LysM_dom_sf"/>
</dbReference>
<organism evidence="3 4">
    <name type="scientific">Flavobacterium lacus</name>
    <dbReference type="NCBI Taxonomy" id="1353778"/>
    <lineage>
        <taxon>Bacteria</taxon>
        <taxon>Pseudomonadati</taxon>
        <taxon>Bacteroidota</taxon>
        <taxon>Flavobacteriia</taxon>
        <taxon>Flavobacteriales</taxon>
        <taxon>Flavobacteriaceae</taxon>
        <taxon>Flavobacterium</taxon>
    </lineage>
</organism>
<dbReference type="Proteomes" id="UP000249518">
    <property type="component" value="Unassembled WGS sequence"/>
</dbReference>
<reference evidence="3 4" key="1">
    <citation type="submission" date="2018-06" db="EMBL/GenBank/DDBJ databases">
        <title>Genomic Encyclopedia of Type Strains, Phase III (KMG-III): the genomes of soil and plant-associated and newly described type strains.</title>
        <authorList>
            <person name="Whitman W."/>
        </authorList>
    </citation>
    <scope>NUCLEOTIDE SEQUENCE [LARGE SCALE GENOMIC DNA]</scope>
    <source>
        <strain evidence="3 4">CGMCC 1.12504</strain>
    </source>
</reference>
<keyword evidence="4" id="KW-1185">Reference proteome</keyword>
<comment type="caution">
    <text evidence="3">The sequence shown here is derived from an EMBL/GenBank/DDBJ whole genome shotgun (WGS) entry which is preliminary data.</text>
</comment>
<feature type="domain" description="LysM" evidence="2">
    <location>
        <begin position="26"/>
        <end position="69"/>
    </location>
</feature>
<dbReference type="InterPro" id="IPR028082">
    <property type="entry name" value="Peripla_BP_I"/>
</dbReference>
<feature type="domain" description="LysM" evidence="2">
    <location>
        <begin position="214"/>
        <end position="257"/>
    </location>
</feature>
<evidence type="ECO:0000259" key="2">
    <source>
        <dbReference type="PROSITE" id="PS51782"/>
    </source>
</evidence>
<dbReference type="SMART" id="SM00257">
    <property type="entry name" value="LysM"/>
    <property type="match status" value="4"/>
</dbReference>
<dbReference type="PANTHER" id="PTHR33734:SF22">
    <property type="entry name" value="MEMBRANE-BOUND LYTIC MUREIN TRANSGLYCOSYLASE D"/>
    <property type="match status" value="1"/>
</dbReference>
<gene>
    <name evidence="3" type="ORF">B0I10_10456</name>
</gene>
<dbReference type="PROSITE" id="PS51782">
    <property type="entry name" value="LYSM"/>
    <property type="match status" value="4"/>
</dbReference>
<evidence type="ECO:0000313" key="3">
    <source>
        <dbReference type="EMBL" id="RAR48920.1"/>
    </source>
</evidence>
<feature type="domain" description="LysM" evidence="2">
    <location>
        <begin position="145"/>
        <end position="188"/>
    </location>
</feature>
<feature type="domain" description="LysM" evidence="2">
    <location>
        <begin position="83"/>
        <end position="127"/>
    </location>
</feature>
<keyword evidence="1" id="KW-0732">Signal</keyword>
<dbReference type="RefSeq" id="WP_112085383.1">
    <property type="nucleotide sequence ID" value="NZ_QLSV01000004.1"/>
</dbReference>
<evidence type="ECO:0000256" key="1">
    <source>
        <dbReference type="SAM" id="SignalP"/>
    </source>
</evidence>
<proteinExistence type="predicted"/>